<evidence type="ECO:0000256" key="3">
    <source>
        <dbReference type="SAM" id="MobiDB-lite"/>
    </source>
</evidence>
<dbReference type="Proteomes" id="UP000006757">
    <property type="component" value="Unassembled WGS sequence"/>
</dbReference>
<feature type="compositionally biased region" description="Basic and acidic residues" evidence="3">
    <location>
        <begin position="432"/>
        <end position="448"/>
    </location>
</feature>
<feature type="region of interest" description="Disordered" evidence="3">
    <location>
        <begin position="213"/>
        <end position="246"/>
    </location>
</feature>
<evidence type="ECO:0000259" key="4">
    <source>
        <dbReference type="PROSITE" id="PS50102"/>
    </source>
</evidence>
<dbReference type="InParanoid" id="K1V4E8"/>
<protein>
    <submittedName>
        <fullName evidence="5">RNA-binding protein rnp24</fullName>
    </submittedName>
</protein>
<feature type="region of interest" description="Disordered" evidence="3">
    <location>
        <begin position="382"/>
        <end position="477"/>
    </location>
</feature>
<reference evidence="5 6" key="1">
    <citation type="journal article" date="2012" name="Eukaryot. Cell">
        <title>Genome sequence of the Trichosporon asahii environmental strain CBS 8904.</title>
        <authorList>
            <person name="Yang R.Y."/>
            <person name="Li H.T."/>
            <person name="Zhu H."/>
            <person name="Zhou G.P."/>
            <person name="Wang M."/>
            <person name="Wang L."/>
        </authorList>
    </citation>
    <scope>NUCLEOTIDE SEQUENCE [LARGE SCALE GENOMIC DNA]</scope>
    <source>
        <strain evidence="5 6">CBS 8904</strain>
    </source>
</reference>
<dbReference type="HOGENOM" id="CLU_027451_2_2_1"/>
<evidence type="ECO:0000256" key="2">
    <source>
        <dbReference type="PROSITE-ProRule" id="PRU00176"/>
    </source>
</evidence>
<feature type="domain" description="RRM" evidence="4">
    <location>
        <begin position="250"/>
        <end position="383"/>
    </location>
</feature>
<feature type="region of interest" description="Disordered" evidence="3">
    <location>
        <begin position="276"/>
        <end position="329"/>
    </location>
</feature>
<dbReference type="FunCoup" id="K1V4E8">
    <property type="interactions" value="258"/>
</dbReference>
<dbReference type="SMART" id="SM00360">
    <property type="entry name" value="RRM"/>
    <property type="match status" value="2"/>
</dbReference>
<feature type="domain" description="RRM" evidence="4">
    <location>
        <begin position="123"/>
        <end position="217"/>
    </location>
</feature>
<dbReference type="InterPro" id="IPR012677">
    <property type="entry name" value="Nucleotide-bd_a/b_plait_sf"/>
</dbReference>
<dbReference type="eggNOG" id="KOG4210">
    <property type="taxonomic scope" value="Eukaryota"/>
</dbReference>
<dbReference type="InterPro" id="IPR000504">
    <property type="entry name" value="RRM_dom"/>
</dbReference>
<keyword evidence="6" id="KW-1185">Reference proteome</keyword>
<dbReference type="STRING" id="1220162.K1V4E8"/>
<dbReference type="EMBL" id="AMBO01000379">
    <property type="protein sequence ID" value="EKC98859.1"/>
    <property type="molecule type" value="Genomic_DNA"/>
</dbReference>
<feature type="compositionally biased region" description="Basic and acidic residues" evidence="3">
    <location>
        <begin position="87"/>
        <end position="105"/>
    </location>
</feature>
<feature type="compositionally biased region" description="Basic and acidic residues" evidence="3">
    <location>
        <begin position="213"/>
        <end position="226"/>
    </location>
</feature>
<dbReference type="Gene3D" id="3.30.70.330">
    <property type="match status" value="3"/>
</dbReference>
<dbReference type="AlphaFoldDB" id="K1V4E8"/>
<name>K1V4E8_TRIAC</name>
<proteinExistence type="predicted"/>
<dbReference type="InterPro" id="IPR035979">
    <property type="entry name" value="RBD_domain_sf"/>
</dbReference>
<dbReference type="OMA" id="RVWVNQL"/>
<feature type="compositionally biased region" description="Acidic residues" evidence="3">
    <location>
        <begin position="284"/>
        <end position="318"/>
    </location>
</feature>
<dbReference type="PROSITE" id="PS50102">
    <property type="entry name" value="RRM"/>
    <property type="match status" value="2"/>
</dbReference>
<dbReference type="GO" id="GO:0005730">
    <property type="term" value="C:nucleolus"/>
    <property type="evidence" value="ECO:0007669"/>
    <property type="project" value="TreeGrafter"/>
</dbReference>
<evidence type="ECO:0000313" key="6">
    <source>
        <dbReference type="Proteomes" id="UP000006757"/>
    </source>
</evidence>
<evidence type="ECO:0000313" key="5">
    <source>
        <dbReference type="EMBL" id="EKC98859.1"/>
    </source>
</evidence>
<gene>
    <name evidence="5" type="ORF">A1Q2_06830</name>
</gene>
<sequence>MSEDKKEKKKSGRTPEQQAARDARKAAKKAALAAAAAEATTSTEEGSTTTPKKRRASTDGTELEIDLSASAPLSKAEARAARKRAKRGEEPLPPKQTEDGSEKPLKAASKKKEPKPKQEKGQFSVWIGNLSFRTSEQALREFIETGITELGGEAGCVTRLNLPKKAGHGQFAENKGTELTNRFAYCDFTNEAMMLLALGLSERPLEGRRLLIKRGDDHRANPDARTPKTLPSGPGTAPSILQRQKNPESATLFVGNLPFDVTEEELRDLVEGNATDAFVVPDAEAGENGESGEVDEDEEKELEEEKNDGDVEDEDGEGEEKSSRGGKRSGLIKTRVAQFEDTGRCKGFAFWDFKSSAHAKAALMNRRNHFLRGQKLNVQFASESATSRAGRGKKAAAGGGGKKVRPGKQERDRQKGRYFNAEGAGEGAGESTAEKKGDVRGKKWEASGRPRPGAALAMAQREKVGIVESQGNKITFD</sequence>
<dbReference type="PANTHER" id="PTHR23236">
    <property type="entry name" value="EUKARYOTIC TRANSLATION INITIATION FACTOR 4B/4H"/>
    <property type="match status" value="1"/>
</dbReference>
<keyword evidence="1 2" id="KW-0694">RNA-binding</keyword>
<dbReference type="OrthoDB" id="439808at2759"/>
<feature type="region of interest" description="Disordered" evidence="3">
    <location>
        <begin position="1"/>
        <end position="122"/>
    </location>
</feature>
<accession>K1V4E8</accession>
<dbReference type="PANTHER" id="PTHR23236:SF95">
    <property type="entry name" value="NUCLEOLAR PROTEIN 13"/>
    <property type="match status" value="1"/>
</dbReference>
<organism evidence="5 6">
    <name type="scientific">Trichosporon asahii var. asahii (strain CBS 8904)</name>
    <name type="common">Yeast</name>
    <dbReference type="NCBI Taxonomy" id="1220162"/>
    <lineage>
        <taxon>Eukaryota</taxon>
        <taxon>Fungi</taxon>
        <taxon>Dikarya</taxon>
        <taxon>Basidiomycota</taxon>
        <taxon>Agaricomycotina</taxon>
        <taxon>Tremellomycetes</taxon>
        <taxon>Trichosporonales</taxon>
        <taxon>Trichosporonaceae</taxon>
        <taxon>Trichosporon</taxon>
    </lineage>
</organism>
<evidence type="ECO:0000256" key="1">
    <source>
        <dbReference type="ARBA" id="ARBA00022884"/>
    </source>
</evidence>
<dbReference type="GO" id="GO:0003723">
    <property type="term" value="F:RNA binding"/>
    <property type="evidence" value="ECO:0007669"/>
    <property type="project" value="UniProtKB-UniRule"/>
</dbReference>
<feature type="compositionally biased region" description="Low complexity" evidence="3">
    <location>
        <begin position="29"/>
        <end position="50"/>
    </location>
</feature>
<dbReference type="SUPFAM" id="SSF54928">
    <property type="entry name" value="RNA-binding domain, RBD"/>
    <property type="match status" value="2"/>
</dbReference>
<comment type="caution">
    <text evidence="5">The sequence shown here is derived from an EMBL/GenBank/DDBJ whole genome shotgun (WGS) entry which is preliminary data.</text>
</comment>